<dbReference type="SMART" id="SM00758">
    <property type="entry name" value="PA14"/>
    <property type="match status" value="1"/>
</dbReference>
<protein>
    <submittedName>
        <fullName evidence="8">PA14 domain protein</fullName>
    </submittedName>
</protein>
<gene>
    <name evidence="8" type="ORF">Q31a_39760</name>
</gene>
<sequence length="855" mass="95637">MRKERPESLLQLASLLLIVALHAPLLRADEGEAQATPIPSTVPSEVEAELSPQLQLGKSIYGASCADCHGAVGEGVEGAYPNALVGDDSSGQLAQLIIDTMPEGEPEACVGEEAAAVAEYIHFAFYSEAAQLRNRPPRQALARLTANQLQQSIADLYALFDGVTRASDKHGLKAEYFAGDRRRDENRKIERIDPFLDFDFGHDSPGEGIEAKSFAIQWEGGVVADVTGRYELVVDSTCSFTLDFGRRGRQLIDNHVQSGEKTEFRRAMTLVAGRVYPISIAFVQRDRKTEIPPARFSLRWVPPDGIEQVIPTRNLVHEWAPPSYALQAELPPDDRSYGFERGIAVNRAWDESTTMAAVEFAEIAAAELWPEYERRHRKEPNENRQQLKNFLAEIVQAAFRRELTDDLRQRHVERQVDAEPGDAEAIKRVVLLCLKSPLFLYPTLDGDCTPSRRAANRLALVLYDSLPTDKTLLKLVAEQKFATREQIRNYVWGHLQDYRVYAKTHEMMIEWLNLAHLQELSKSDELFPGFDKELAVDLQRSLDLFLEEVVWGESDDYRQLFNADWAFTTPRLANFYGETWQPATARVDEAPAADLQSQAEPGSDSPPAAEESAADDSEATGGEQGAKHLVGLKWDSVRHSQLQRSVADDQHRFGLLTHPYLMSGLAYHDSTSPIHRGVFLIRYVLGRTLRPPNEAFTPLSPDLHPDLTTRERVALQTSPESCQVCHVKINGLGFTLENYDAVGRFRVDEKQKPINSQGSYTIRSGKTVEFIDAAGLSAFLTESEDAQRAFVSKAFQHFVKQPPAALRPTALEELTTTFRESDFSIRQLIVEIAVMAAEDAAREREPAQQTPDTAE</sequence>
<evidence type="ECO:0000256" key="5">
    <source>
        <dbReference type="SAM" id="MobiDB-lite"/>
    </source>
</evidence>
<keyword evidence="1 4" id="KW-0349">Heme</keyword>
<feature type="compositionally biased region" description="Low complexity" evidence="5">
    <location>
        <begin position="599"/>
        <end position="611"/>
    </location>
</feature>
<dbReference type="Pfam" id="PF13442">
    <property type="entry name" value="Cytochrome_CBB3"/>
    <property type="match status" value="1"/>
</dbReference>
<keyword evidence="9" id="KW-1185">Reference proteome</keyword>
<dbReference type="Pfam" id="PF07691">
    <property type="entry name" value="PA14"/>
    <property type="match status" value="1"/>
</dbReference>
<dbReference type="AlphaFoldDB" id="A0A518GAU0"/>
<evidence type="ECO:0000256" key="3">
    <source>
        <dbReference type="ARBA" id="ARBA00023004"/>
    </source>
</evidence>
<dbReference type="InterPro" id="IPR037524">
    <property type="entry name" value="PA14/GLEYA"/>
</dbReference>
<dbReference type="InterPro" id="IPR009056">
    <property type="entry name" value="Cyt_c-like_dom"/>
</dbReference>
<dbReference type="InterPro" id="IPR036909">
    <property type="entry name" value="Cyt_c-like_dom_sf"/>
</dbReference>
<dbReference type="Proteomes" id="UP000318017">
    <property type="component" value="Chromosome"/>
</dbReference>
<dbReference type="SUPFAM" id="SSF56988">
    <property type="entry name" value="Anthrax protective antigen"/>
    <property type="match status" value="1"/>
</dbReference>
<dbReference type="InterPro" id="IPR013039">
    <property type="entry name" value="DUF1588"/>
</dbReference>
<dbReference type="EMBL" id="CP036298">
    <property type="protein sequence ID" value="QDV25650.1"/>
    <property type="molecule type" value="Genomic_DNA"/>
</dbReference>
<evidence type="ECO:0000313" key="8">
    <source>
        <dbReference type="EMBL" id="QDV25650.1"/>
    </source>
</evidence>
<dbReference type="GO" id="GO:0020037">
    <property type="term" value="F:heme binding"/>
    <property type="evidence" value="ECO:0007669"/>
    <property type="project" value="InterPro"/>
</dbReference>
<evidence type="ECO:0000256" key="4">
    <source>
        <dbReference type="PROSITE-ProRule" id="PRU00433"/>
    </source>
</evidence>
<feature type="domain" description="PA14" evidence="7">
    <location>
        <begin position="167"/>
        <end position="314"/>
    </location>
</feature>
<evidence type="ECO:0000256" key="2">
    <source>
        <dbReference type="ARBA" id="ARBA00022723"/>
    </source>
</evidence>
<dbReference type="Gene3D" id="3.90.182.10">
    <property type="entry name" value="Toxin - Anthrax Protective Antigen,domain 1"/>
    <property type="match status" value="1"/>
</dbReference>
<feature type="domain" description="Cytochrome c" evidence="6">
    <location>
        <begin position="52"/>
        <end position="164"/>
    </location>
</feature>
<dbReference type="InterPro" id="IPR011658">
    <property type="entry name" value="PA14_dom"/>
</dbReference>
<keyword evidence="2 4" id="KW-0479">Metal-binding</keyword>
<dbReference type="GO" id="GO:0046872">
    <property type="term" value="F:metal ion binding"/>
    <property type="evidence" value="ECO:0007669"/>
    <property type="project" value="UniProtKB-KW"/>
</dbReference>
<keyword evidence="3 4" id="KW-0408">Iron</keyword>
<organism evidence="8 9">
    <name type="scientific">Aureliella helgolandensis</name>
    <dbReference type="NCBI Taxonomy" id="2527968"/>
    <lineage>
        <taxon>Bacteria</taxon>
        <taxon>Pseudomonadati</taxon>
        <taxon>Planctomycetota</taxon>
        <taxon>Planctomycetia</taxon>
        <taxon>Pirellulales</taxon>
        <taxon>Pirellulaceae</taxon>
        <taxon>Aureliella</taxon>
    </lineage>
</organism>
<reference evidence="8 9" key="1">
    <citation type="submission" date="2019-02" db="EMBL/GenBank/DDBJ databases">
        <title>Deep-cultivation of Planctomycetes and their phenomic and genomic characterization uncovers novel biology.</title>
        <authorList>
            <person name="Wiegand S."/>
            <person name="Jogler M."/>
            <person name="Boedeker C."/>
            <person name="Pinto D."/>
            <person name="Vollmers J."/>
            <person name="Rivas-Marin E."/>
            <person name="Kohn T."/>
            <person name="Peeters S.H."/>
            <person name="Heuer A."/>
            <person name="Rast P."/>
            <person name="Oberbeckmann S."/>
            <person name="Bunk B."/>
            <person name="Jeske O."/>
            <person name="Meyerdierks A."/>
            <person name="Storesund J.E."/>
            <person name="Kallscheuer N."/>
            <person name="Luecker S."/>
            <person name="Lage O.M."/>
            <person name="Pohl T."/>
            <person name="Merkel B.J."/>
            <person name="Hornburger P."/>
            <person name="Mueller R.-W."/>
            <person name="Bruemmer F."/>
            <person name="Labrenz M."/>
            <person name="Spormann A.M."/>
            <person name="Op den Camp H."/>
            <person name="Overmann J."/>
            <person name="Amann R."/>
            <person name="Jetten M.S.M."/>
            <person name="Mascher T."/>
            <person name="Medema M.H."/>
            <person name="Devos D.P."/>
            <person name="Kaster A.-K."/>
            <person name="Ovreas L."/>
            <person name="Rohde M."/>
            <person name="Galperin M.Y."/>
            <person name="Jogler C."/>
        </authorList>
    </citation>
    <scope>NUCLEOTIDE SEQUENCE [LARGE SCALE GENOMIC DNA]</scope>
    <source>
        <strain evidence="8 9">Q31a</strain>
    </source>
</reference>
<evidence type="ECO:0000259" key="6">
    <source>
        <dbReference type="PROSITE" id="PS51007"/>
    </source>
</evidence>
<dbReference type="SUPFAM" id="SSF46626">
    <property type="entry name" value="Cytochrome c"/>
    <property type="match status" value="1"/>
</dbReference>
<proteinExistence type="predicted"/>
<evidence type="ECO:0000256" key="1">
    <source>
        <dbReference type="ARBA" id="ARBA00022617"/>
    </source>
</evidence>
<evidence type="ECO:0000259" key="7">
    <source>
        <dbReference type="PROSITE" id="PS51820"/>
    </source>
</evidence>
<dbReference type="PROSITE" id="PS51007">
    <property type="entry name" value="CYTC"/>
    <property type="match status" value="1"/>
</dbReference>
<dbReference type="Pfam" id="PF07627">
    <property type="entry name" value="PSCyt3"/>
    <property type="match status" value="1"/>
</dbReference>
<dbReference type="PROSITE" id="PS51820">
    <property type="entry name" value="PA14"/>
    <property type="match status" value="1"/>
</dbReference>
<evidence type="ECO:0000313" key="9">
    <source>
        <dbReference type="Proteomes" id="UP000318017"/>
    </source>
</evidence>
<dbReference type="Pfam" id="PF07631">
    <property type="entry name" value="PSD4"/>
    <property type="match status" value="1"/>
</dbReference>
<dbReference type="KEGG" id="ahel:Q31a_39760"/>
<name>A0A518GAU0_9BACT</name>
<feature type="region of interest" description="Disordered" evidence="5">
    <location>
        <begin position="593"/>
        <end position="623"/>
    </location>
</feature>
<dbReference type="GO" id="GO:0009055">
    <property type="term" value="F:electron transfer activity"/>
    <property type="evidence" value="ECO:0007669"/>
    <property type="project" value="InterPro"/>
</dbReference>
<dbReference type="InterPro" id="IPR013042">
    <property type="entry name" value="DUF1592"/>
</dbReference>
<dbReference type="Gene3D" id="1.10.760.10">
    <property type="entry name" value="Cytochrome c-like domain"/>
    <property type="match status" value="1"/>
</dbReference>
<accession>A0A518GAU0</accession>